<feature type="domain" description="BAH" evidence="11">
    <location>
        <begin position="6"/>
        <end position="150"/>
    </location>
</feature>
<feature type="domain" description="SANT" evidence="13">
    <location>
        <begin position="269"/>
        <end position="321"/>
    </location>
</feature>
<keyword evidence="1" id="KW-0597">Phosphoprotein</keyword>
<dbReference type="Gene3D" id="4.10.1240.50">
    <property type="match status" value="1"/>
</dbReference>
<dbReference type="PROSITE" id="PS51293">
    <property type="entry name" value="SANT"/>
    <property type="match status" value="1"/>
</dbReference>
<keyword evidence="3 8" id="KW-0863">Zinc-finger</keyword>
<dbReference type="GO" id="GO:0003714">
    <property type="term" value="F:transcription corepressor activity"/>
    <property type="evidence" value="ECO:0007669"/>
    <property type="project" value="TreeGrafter"/>
</dbReference>
<dbReference type="SMART" id="SM00717">
    <property type="entry name" value="SANT"/>
    <property type="match status" value="1"/>
</dbReference>
<dbReference type="InterPro" id="IPR013087">
    <property type="entry name" value="Znf_C2H2_type"/>
</dbReference>
<dbReference type="OrthoDB" id="2193595at2759"/>
<dbReference type="SMART" id="SM00439">
    <property type="entry name" value="BAH"/>
    <property type="match status" value="1"/>
</dbReference>
<evidence type="ECO:0008006" key="16">
    <source>
        <dbReference type="Google" id="ProtNLM"/>
    </source>
</evidence>
<dbReference type="InterPro" id="IPR001005">
    <property type="entry name" value="SANT/Myb"/>
</dbReference>
<comment type="similarity">
    <text evidence="7">Belongs to the metastasis-associated protein family.</text>
</comment>
<dbReference type="PROSITE" id="PS50157">
    <property type="entry name" value="ZINC_FINGER_C2H2_2"/>
    <property type="match status" value="3"/>
</dbReference>
<dbReference type="InterPro" id="IPR036236">
    <property type="entry name" value="Znf_C2H2_sf"/>
</dbReference>
<evidence type="ECO:0000259" key="12">
    <source>
        <dbReference type="PROSITE" id="PS51156"/>
    </source>
</evidence>
<feature type="compositionally biased region" description="Low complexity" evidence="9">
    <location>
        <begin position="676"/>
        <end position="685"/>
    </location>
</feature>
<dbReference type="InterPro" id="IPR040138">
    <property type="entry name" value="MIER/MTA"/>
</dbReference>
<organism evidence="14 15">
    <name type="scientific">Pocillopora damicornis</name>
    <name type="common">Cauliflower coral</name>
    <name type="synonym">Millepora damicornis</name>
    <dbReference type="NCBI Taxonomy" id="46731"/>
    <lineage>
        <taxon>Eukaryota</taxon>
        <taxon>Metazoa</taxon>
        <taxon>Cnidaria</taxon>
        <taxon>Anthozoa</taxon>
        <taxon>Hexacorallia</taxon>
        <taxon>Scleractinia</taxon>
        <taxon>Astrocoeniina</taxon>
        <taxon>Pocilloporidae</taxon>
        <taxon>Pocillopora</taxon>
    </lineage>
</organism>
<dbReference type="InterPro" id="IPR043151">
    <property type="entry name" value="BAH_sf"/>
</dbReference>
<sequence>MANASNVFRVGDYVYVETNPALPYQIRRIEELTKTSNGQVEAKVQCFYRKRDLSSALAVQAEKHLIQAEEDAEIEMGDNEMEDVLRHQLIHREVFLSRQYENINANTIRGKCLVTLYNEAEVLPKYLEKEDWFHYFLVYDPQQKTLVADRGEMGIGTAYQAQVPKTARKGLQDDRDLSKLETLVWNPKNPLQDQHIDQFLVIARSVGTFARALDCSSSVKQPSLHMSAAAASRDITLSHAMCALHNNGYNVSKAIASLVPSGGPILCRDEMEEWSAGEATLFEEALQKYGKDFADIQKDFLPWKSLPSIVEYYYMWKTTDRYLQQKRLKAVSKECNLTQIYIPGLGGSTSQSGKKQTSTIILTPPPGVATNLIGVTCESCYGWVFIQSWVLYGNSLLVAIGTSSQQWYPWGVPNSQHKFWLCTLCWIYWKKYGGLKRPDGLSGKGHGGLQPSYTCRVCGKVFNRAERLSSHMGTHKVYKCGVSRCEKVFNSRPNLTRHLTAVHGCRPPSPRKLKPRSPFYIRALPLTKLARRLCQDLYNKVHHCRVVGEALNIQEIRAQCKFPTGLKRLETPKAEAIIKAKKRRVERKLHDVVDKIKANPPKPHKPPKPSKPTLLPLPKEHSPTSPSPPTPTGHSITSPSRKMIPPSKSYVPIQPTPPKASDWKYAAIPSAKPVVQSQQTSQQTTNHMMARKRSHESGSVQQNGIDGPSAKRLSATSPLGKKGCECTYCGKILHNQASLTHHEQTMHASAEPPKQRSYPAYCDVSPALGPGSTKIVPYAQHSVTSYINGQLHLERGMNNLPNYSPSGAANKPYLLPKPTAPVKGNPEGGVIVNSVATPVPNRVVVGENAKPVENSKPSPVIKSVSSKGHHLNPQFIDPPEEFQFRSNKRSRKARRVLPADSQKKVARRPWKEVKCSVHLRALIYAMPPPPESEAVEPIVIDDD</sequence>
<feature type="region of interest" description="Disordered" evidence="9">
    <location>
        <begin position="886"/>
        <end position="905"/>
    </location>
</feature>
<dbReference type="Pfam" id="PF01426">
    <property type="entry name" value="BAH"/>
    <property type="match status" value="1"/>
</dbReference>
<keyword evidence="6" id="KW-0539">Nucleus</keyword>
<dbReference type="Pfam" id="PF17226">
    <property type="entry name" value="MTA_R1"/>
    <property type="match status" value="1"/>
</dbReference>
<reference evidence="14 15" key="1">
    <citation type="journal article" date="2018" name="Sci. Rep.">
        <title>Comparative analysis of the Pocillopora damicornis genome highlights role of immune system in coral evolution.</title>
        <authorList>
            <person name="Cunning R."/>
            <person name="Bay R.A."/>
            <person name="Gillette P."/>
            <person name="Baker A.C."/>
            <person name="Traylor-Knowles N."/>
        </authorList>
    </citation>
    <scope>NUCLEOTIDE SEQUENCE [LARGE SCALE GENOMIC DNA]</scope>
    <source>
        <strain evidence="14">RSMAS</strain>
        <tissue evidence="14">Whole animal</tissue>
    </source>
</reference>
<feature type="region of interest" description="Disordered" evidence="9">
    <location>
        <begin position="850"/>
        <end position="878"/>
    </location>
</feature>
<dbReference type="InterPro" id="IPR009057">
    <property type="entry name" value="Homeodomain-like_sf"/>
</dbReference>
<evidence type="ECO:0000259" key="13">
    <source>
        <dbReference type="PROSITE" id="PS51293"/>
    </source>
</evidence>
<feature type="region of interest" description="Disordered" evidence="9">
    <location>
        <begin position="588"/>
        <end position="658"/>
    </location>
</feature>
<comment type="caution">
    <text evidence="14">The sequence shown here is derived from an EMBL/GenBank/DDBJ whole genome shotgun (WGS) entry which is preliminary data.</text>
</comment>
<dbReference type="PROSITE" id="PS51038">
    <property type="entry name" value="BAH"/>
    <property type="match status" value="1"/>
</dbReference>
<accession>A0A3M6TEN7</accession>
<dbReference type="PROSITE" id="PS00028">
    <property type="entry name" value="ZINC_FINGER_C2H2_1"/>
    <property type="match status" value="3"/>
</dbReference>
<dbReference type="SUPFAM" id="SSF57667">
    <property type="entry name" value="beta-beta-alpha zinc fingers"/>
    <property type="match status" value="1"/>
</dbReference>
<evidence type="ECO:0000256" key="6">
    <source>
        <dbReference type="ARBA" id="ARBA00023242"/>
    </source>
</evidence>
<evidence type="ECO:0000256" key="3">
    <source>
        <dbReference type="ARBA" id="ARBA00022771"/>
    </source>
</evidence>
<feature type="domain" description="C2H2-type" evidence="10">
    <location>
        <begin position="478"/>
        <end position="508"/>
    </location>
</feature>
<feature type="domain" description="C2H2-type" evidence="10">
    <location>
        <begin position="724"/>
        <end position="752"/>
    </location>
</feature>
<dbReference type="EMBL" id="RCHS01003769">
    <property type="protein sequence ID" value="RMX39850.1"/>
    <property type="molecule type" value="Genomic_DNA"/>
</dbReference>
<keyword evidence="15" id="KW-1185">Reference proteome</keyword>
<keyword evidence="2" id="KW-0479">Metal-binding</keyword>
<feature type="compositionally biased region" description="Basic and acidic residues" evidence="9">
    <location>
        <begin position="588"/>
        <end position="597"/>
    </location>
</feature>
<dbReference type="GO" id="GO:0008270">
    <property type="term" value="F:zinc ion binding"/>
    <property type="evidence" value="ECO:0007669"/>
    <property type="project" value="UniProtKB-KW"/>
</dbReference>
<dbReference type="AlphaFoldDB" id="A0A3M6TEN7"/>
<dbReference type="Pfam" id="PF01448">
    <property type="entry name" value="ELM2"/>
    <property type="match status" value="1"/>
</dbReference>
<dbReference type="PROSITE" id="PS51156">
    <property type="entry name" value="ELM2"/>
    <property type="match status" value="1"/>
</dbReference>
<evidence type="ECO:0000256" key="4">
    <source>
        <dbReference type="ARBA" id="ARBA00022833"/>
    </source>
</evidence>
<protein>
    <recommendedName>
        <fullName evidence="16">Metastasis-associated protein MTA1</fullName>
    </recommendedName>
</protein>
<evidence type="ECO:0000259" key="10">
    <source>
        <dbReference type="PROSITE" id="PS50157"/>
    </source>
</evidence>
<evidence type="ECO:0000259" key="11">
    <source>
        <dbReference type="PROSITE" id="PS51038"/>
    </source>
</evidence>
<dbReference type="GO" id="GO:0003713">
    <property type="term" value="F:transcription coactivator activity"/>
    <property type="evidence" value="ECO:0007669"/>
    <property type="project" value="TreeGrafter"/>
</dbReference>
<dbReference type="InterPro" id="IPR017884">
    <property type="entry name" value="SANT_dom"/>
</dbReference>
<feature type="compositionally biased region" description="Low complexity" evidence="9">
    <location>
        <begin position="855"/>
        <end position="866"/>
    </location>
</feature>
<dbReference type="SUPFAM" id="SSF46689">
    <property type="entry name" value="Homeodomain-like"/>
    <property type="match status" value="1"/>
</dbReference>
<dbReference type="GO" id="GO:0042826">
    <property type="term" value="F:histone deacetylase binding"/>
    <property type="evidence" value="ECO:0007669"/>
    <property type="project" value="TreeGrafter"/>
</dbReference>
<dbReference type="Gene3D" id="2.30.30.490">
    <property type="match status" value="1"/>
</dbReference>
<gene>
    <name evidence="14" type="ORF">pdam_00013456</name>
</gene>
<dbReference type="GO" id="GO:0003682">
    <property type="term" value="F:chromatin binding"/>
    <property type="evidence" value="ECO:0007669"/>
    <property type="project" value="InterPro"/>
</dbReference>
<evidence type="ECO:0000256" key="9">
    <source>
        <dbReference type="SAM" id="MobiDB-lite"/>
    </source>
</evidence>
<dbReference type="InterPro" id="IPR035170">
    <property type="entry name" value="MTA1_R1"/>
</dbReference>
<dbReference type="PANTHER" id="PTHR10865:SF29">
    <property type="entry name" value="METASTASIS ASSOCIATED 1-LIKE, ISOFORM D"/>
    <property type="match status" value="1"/>
</dbReference>
<evidence type="ECO:0000256" key="1">
    <source>
        <dbReference type="ARBA" id="ARBA00022553"/>
    </source>
</evidence>
<dbReference type="CDD" id="cd11661">
    <property type="entry name" value="SANT_MTA3_like"/>
    <property type="match status" value="1"/>
</dbReference>
<evidence type="ECO:0000313" key="15">
    <source>
        <dbReference type="Proteomes" id="UP000275408"/>
    </source>
</evidence>
<dbReference type="InterPro" id="IPR000949">
    <property type="entry name" value="ELM2_dom"/>
</dbReference>
<evidence type="ECO:0000256" key="7">
    <source>
        <dbReference type="ARBA" id="ARBA00093454"/>
    </source>
</evidence>
<proteinExistence type="inferred from homology"/>
<evidence type="ECO:0000256" key="2">
    <source>
        <dbReference type="ARBA" id="ARBA00022723"/>
    </source>
</evidence>
<feature type="domain" description="C2H2-type" evidence="10">
    <location>
        <begin position="453"/>
        <end position="480"/>
    </location>
</feature>
<dbReference type="Proteomes" id="UP000275408">
    <property type="component" value="Unassembled WGS sequence"/>
</dbReference>
<feature type="domain" description="ELM2" evidence="12">
    <location>
        <begin position="151"/>
        <end position="262"/>
    </location>
</feature>
<dbReference type="SMART" id="SM00355">
    <property type="entry name" value="ZnF_C2H2"/>
    <property type="match status" value="3"/>
</dbReference>
<dbReference type="SMART" id="SM01189">
    <property type="entry name" value="ELM2"/>
    <property type="match status" value="1"/>
</dbReference>
<dbReference type="STRING" id="46731.A0A3M6TEN7"/>
<dbReference type="Gene3D" id="3.30.160.60">
    <property type="entry name" value="Classic Zinc Finger"/>
    <property type="match status" value="1"/>
</dbReference>
<keyword evidence="5" id="KW-0238">DNA-binding</keyword>
<dbReference type="FunFam" id="2.30.30.490:FF:000043">
    <property type="entry name" value="Predicted protein"/>
    <property type="match status" value="1"/>
</dbReference>
<feature type="compositionally biased region" description="Basic residues" evidence="9">
    <location>
        <begin position="886"/>
        <end position="895"/>
    </location>
</feature>
<dbReference type="CDD" id="cd04709">
    <property type="entry name" value="BAH_MTA"/>
    <property type="match status" value="1"/>
</dbReference>
<feature type="region of interest" description="Disordered" evidence="9">
    <location>
        <begin position="672"/>
        <end position="717"/>
    </location>
</feature>
<dbReference type="GO" id="GO:0016581">
    <property type="term" value="C:NuRD complex"/>
    <property type="evidence" value="ECO:0007669"/>
    <property type="project" value="TreeGrafter"/>
</dbReference>
<dbReference type="GO" id="GO:0000122">
    <property type="term" value="P:negative regulation of transcription by RNA polymerase II"/>
    <property type="evidence" value="ECO:0007669"/>
    <property type="project" value="TreeGrafter"/>
</dbReference>
<dbReference type="InterPro" id="IPR001025">
    <property type="entry name" value="BAH_dom"/>
</dbReference>
<evidence type="ECO:0000256" key="5">
    <source>
        <dbReference type="ARBA" id="ARBA00023125"/>
    </source>
</evidence>
<evidence type="ECO:0000313" key="14">
    <source>
        <dbReference type="EMBL" id="RMX39850.1"/>
    </source>
</evidence>
<dbReference type="Pfam" id="PF00096">
    <property type="entry name" value="zf-C2H2"/>
    <property type="match status" value="1"/>
</dbReference>
<dbReference type="Gene3D" id="1.10.10.60">
    <property type="entry name" value="Homeodomain-like"/>
    <property type="match status" value="1"/>
</dbReference>
<dbReference type="FunFam" id="1.10.10.60:FF:000012">
    <property type="entry name" value="Metastasis-associated 1 family, member 3"/>
    <property type="match status" value="1"/>
</dbReference>
<dbReference type="GO" id="GO:0003677">
    <property type="term" value="F:DNA binding"/>
    <property type="evidence" value="ECO:0007669"/>
    <property type="project" value="UniProtKB-KW"/>
</dbReference>
<keyword evidence="4" id="KW-0862">Zinc</keyword>
<dbReference type="Pfam" id="PF00249">
    <property type="entry name" value="Myb_DNA-binding"/>
    <property type="match status" value="1"/>
</dbReference>
<name>A0A3M6TEN7_POCDA</name>
<dbReference type="PANTHER" id="PTHR10865">
    <property type="entry name" value="METASTASIS-ASSOCIATED PROTEIN AND MESODERM INDUCTION EARLY RESPONSE PROTEIN"/>
    <property type="match status" value="1"/>
</dbReference>
<dbReference type="FunFam" id="4.10.1240.50:FF:000001">
    <property type="entry name" value="Metastasis-associated 1 family, member 3"/>
    <property type="match status" value="1"/>
</dbReference>
<evidence type="ECO:0000256" key="8">
    <source>
        <dbReference type="PROSITE-ProRule" id="PRU00042"/>
    </source>
</evidence>